<sequence length="129" mass="15634">MSKKYKFTTKEHLPVEHLIFKVAPEDVEEYLTIDHEVWTLGEAMWDGFDHIPFLSKETWINENKPGEMHFVFIWESLESWKKVDDKELQAAFIKEFESKFTKPYEFIYCGQNEENFGVHRYSRFERVDD</sequence>
<reference evidence="1" key="1">
    <citation type="submission" date="2020-08" db="EMBL/GenBank/DDBJ databases">
        <title>Genome public.</title>
        <authorList>
            <person name="Liu C."/>
            <person name="Sun Q."/>
        </authorList>
    </citation>
    <scope>NUCLEOTIDE SEQUENCE</scope>
    <source>
        <strain evidence="1">NSJ-15</strain>
    </source>
</reference>
<protein>
    <submittedName>
        <fullName evidence="1">TIGR03792 family protein</fullName>
    </submittedName>
</protein>
<dbReference type="AlphaFoldDB" id="A0A8J6P8J8"/>
<dbReference type="SUPFAM" id="SSF54909">
    <property type="entry name" value="Dimeric alpha+beta barrel"/>
    <property type="match status" value="1"/>
</dbReference>
<dbReference type="EMBL" id="JACRTL010000007">
    <property type="protein sequence ID" value="MBC8611670.1"/>
    <property type="molecule type" value="Genomic_DNA"/>
</dbReference>
<accession>A0A8J6P8J8</accession>
<organism evidence="1 2">
    <name type="scientific">Massiliimalia timonensis</name>
    <dbReference type="NCBI Taxonomy" id="1987501"/>
    <lineage>
        <taxon>Bacteria</taxon>
        <taxon>Bacillati</taxon>
        <taxon>Bacillota</taxon>
        <taxon>Clostridia</taxon>
        <taxon>Eubacteriales</taxon>
        <taxon>Oscillospiraceae</taxon>
        <taxon>Massiliimalia</taxon>
    </lineage>
</organism>
<dbReference type="InterPro" id="IPR011008">
    <property type="entry name" value="Dimeric_a/b-barrel"/>
</dbReference>
<gene>
    <name evidence="1" type="ORF">H8702_11275</name>
</gene>
<name>A0A8J6P8J8_9FIRM</name>
<dbReference type="NCBIfam" id="TIGR03792">
    <property type="entry name" value="TIGR03792 family protein"/>
    <property type="match status" value="1"/>
</dbReference>
<comment type="caution">
    <text evidence="1">The sequence shown here is derived from an EMBL/GenBank/DDBJ whole genome shotgun (WGS) entry which is preliminary data.</text>
</comment>
<keyword evidence="2" id="KW-1185">Reference proteome</keyword>
<evidence type="ECO:0000313" key="2">
    <source>
        <dbReference type="Proteomes" id="UP000632659"/>
    </source>
</evidence>
<dbReference type="Proteomes" id="UP000632659">
    <property type="component" value="Unassembled WGS sequence"/>
</dbReference>
<proteinExistence type="predicted"/>
<dbReference type="RefSeq" id="WP_093989723.1">
    <property type="nucleotide sequence ID" value="NZ_FYDD01000004.1"/>
</dbReference>
<dbReference type="OrthoDB" id="531457at2"/>
<evidence type="ECO:0000313" key="1">
    <source>
        <dbReference type="EMBL" id="MBC8611670.1"/>
    </source>
</evidence>
<dbReference type="InterPro" id="IPR022512">
    <property type="entry name" value="CHP03792"/>
</dbReference>